<dbReference type="Pfam" id="PF04734">
    <property type="entry name" value="Ceramidase_alk"/>
    <property type="match status" value="1"/>
</dbReference>
<sequence length="435" mass="48450">MNKQNLTIKLALFLTLSIIWTSGNSQDFRAGVAKRNISPDNSQQLLGYGARKSTGVHDSIFHRIVVLDDGKDQFYLVSSDICLVSPSEYDRVKDIIKKKYNIQDNQFWWSVTHTHSAPEVGPPGLPSVFLGNRYEHQYDTAYTNFVTRELLIGIAEARSQLKPAHLGVGWGYAQANINRRARTIDGNTRLGMNPDGPVDRRIGILQLTDKATGNPIAHIANYAIHGTVMSGANLEISGDAPGIVSEYVEEKTGAPLLFINGAAGNIAPIYSVYPSPAAGHLDEFKVLLGNKILASLKHIDTEETVDMEFGSIVVRTPRKKDLGWTDDLKNYTDKTGSGVDQVLLPITFLKFNNRIGIWAAPLELFCEISNEIRDRSPFTYTFYFGYTNGWLGYMLTEEEWQYNGYEPTVSPFRPEAGRQMTEAVSAYLQGELLSK</sequence>
<dbReference type="GO" id="GO:0005576">
    <property type="term" value="C:extracellular region"/>
    <property type="evidence" value="ECO:0007669"/>
    <property type="project" value="TreeGrafter"/>
</dbReference>
<evidence type="ECO:0000259" key="3">
    <source>
        <dbReference type="Pfam" id="PF04734"/>
    </source>
</evidence>
<dbReference type="GO" id="GO:0017040">
    <property type="term" value="F:N-acylsphingosine amidohydrolase activity"/>
    <property type="evidence" value="ECO:0007669"/>
    <property type="project" value="UniProtKB-UniRule"/>
</dbReference>
<keyword evidence="2" id="KW-0746">Sphingolipid metabolism</keyword>
<feature type="binding site" evidence="1">
    <location>
        <position position="225"/>
    </location>
    <ligand>
        <name>Zn(2+)</name>
        <dbReference type="ChEBI" id="CHEBI:29105"/>
    </ligand>
</feature>
<dbReference type="GO" id="GO:0016020">
    <property type="term" value="C:membrane"/>
    <property type="evidence" value="ECO:0007669"/>
    <property type="project" value="GOC"/>
</dbReference>
<dbReference type="GO" id="GO:0042759">
    <property type="term" value="P:long-chain fatty acid biosynthetic process"/>
    <property type="evidence" value="ECO:0007669"/>
    <property type="project" value="TreeGrafter"/>
</dbReference>
<evidence type="ECO:0000313" key="4">
    <source>
        <dbReference type="EMBL" id="MBY5957190.1"/>
    </source>
</evidence>
<comment type="cofactor">
    <cofactor evidence="1">
        <name>Zn(2+)</name>
        <dbReference type="ChEBI" id="CHEBI:29105"/>
    </cofactor>
    <text evidence="1">Binds 1 zinc ion per subunit.</text>
</comment>
<keyword evidence="5" id="KW-1185">Reference proteome</keyword>
<dbReference type="EC" id="3.5.1.23" evidence="2"/>
<reference evidence="4" key="1">
    <citation type="submission" date="2021-06" db="EMBL/GenBank/DDBJ databases">
        <title>44 bacteria genomes isolated from Dapeng, Shenzhen.</title>
        <authorList>
            <person name="Zheng W."/>
            <person name="Yu S."/>
            <person name="Huang Y."/>
        </authorList>
    </citation>
    <scope>NUCLEOTIDE SEQUENCE</scope>
    <source>
        <strain evidence="4">DP5N28-2</strain>
    </source>
</reference>
<evidence type="ECO:0000313" key="5">
    <source>
        <dbReference type="Proteomes" id="UP000753961"/>
    </source>
</evidence>
<accession>A0A953HRR2</accession>
<evidence type="ECO:0000256" key="2">
    <source>
        <dbReference type="RuleBase" id="RU366019"/>
    </source>
</evidence>
<dbReference type="GO" id="GO:0046512">
    <property type="term" value="P:sphingosine biosynthetic process"/>
    <property type="evidence" value="ECO:0007669"/>
    <property type="project" value="TreeGrafter"/>
</dbReference>
<comment type="catalytic activity">
    <reaction evidence="2">
        <text>an N-acylsphing-4-enine + H2O = sphing-4-enine + a fatty acid</text>
        <dbReference type="Rhea" id="RHEA:20856"/>
        <dbReference type="ChEBI" id="CHEBI:15377"/>
        <dbReference type="ChEBI" id="CHEBI:28868"/>
        <dbReference type="ChEBI" id="CHEBI:52639"/>
        <dbReference type="ChEBI" id="CHEBI:57756"/>
        <dbReference type="EC" id="3.5.1.23"/>
    </reaction>
</comment>
<dbReference type="Proteomes" id="UP000753961">
    <property type="component" value="Unassembled WGS sequence"/>
</dbReference>
<name>A0A953HRR2_9BACT</name>
<keyword evidence="2" id="KW-0443">Lipid metabolism</keyword>
<keyword evidence="1" id="KW-0862">Zinc</keyword>
<dbReference type="GO" id="GO:0046872">
    <property type="term" value="F:metal ion binding"/>
    <property type="evidence" value="ECO:0007669"/>
    <property type="project" value="UniProtKB-KW"/>
</dbReference>
<organism evidence="4 5">
    <name type="scientific">Membranihabitans marinus</name>
    <dbReference type="NCBI Taxonomy" id="1227546"/>
    <lineage>
        <taxon>Bacteria</taxon>
        <taxon>Pseudomonadati</taxon>
        <taxon>Bacteroidota</taxon>
        <taxon>Saprospiria</taxon>
        <taxon>Saprospirales</taxon>
        <taxon>Saprospiraceae</taxon>
        <taxon>Membranihabitans</taxon>
    </lineage>
</organism>
<gene>
    <name evidence="4" type="ORF">KUV50_03520</name>
</gene>
<proteinExistence type="inferred from homology"/>
<dbReference type="RefSeq" id="WP_222578713.1">
    <property type="nucleotide sequence ID" value="NZ_JAHVHU010000004.1"/>
</dbReference>
<keyword evidence="1" id="KW-0479">Metal-binding</keyword>
<dbReference type="PANTHER" id="PTHR12670:SF1">
    <property type="entry name" value="NEUTRAL CERAMIDASE"/>
    <property type="match status" value="1"/>
</dbReference>
<dbReference type="InterPro" id="IPR031329">
    <property type="entry name" value="NEUT/ALK_ceramidase_N"/>
</dbReference>
<keyword evidence="2" id="KW-0378">Hydrolase</keyword>
<dbReference type="PANTHER" id="PTHR12670">
    <property type="entry name" value="CERAMIDASE"/>
    <property type="match status" value="1"/>
</dbReference>
<feature type="binding site" evidence="1">
    <location>
        <position position="113"/>
    </location>
    <ligand>
        <name>Zn(2+)</name>
        <dbReference type="ChEBI" id="CHEBI:29105"/>
    </ligand>
</feature>
<dbReference type="GO" id="GO:0046514">
    <property type="term" value="P:ceramide catabolic process"/>
    <property type="evidence" value="ECO:0007669"/>
    <property type="project" value="InterPro"/>
</dbReference>
<evidence type="ECO:0000256" key="1">
    <source>
        <dbReference type="PIRSR" id="PIRSR606823-2"/>
    </source>
</evidence>
<dbReference type="AlphaFoldDB" id="A0A953HRR2"/>
<dbReference type="InterPro" id="IPR006823">
    <property type="entry name" value="Ceramidase_alk"/>
</dbReference>
<comment type="caution">
    <text evidence="4">The sequence shown here is derived from an EMBL/GenBank/DDBJ whole genome shotgun (WGS) entry which is preliminary data.</text>
</comment>
<feature type="domain" description="Neutral/alkaline non-lysosomal ceramidase N-terminal" evidence="3">
    <location>
        <begin position="30"/>
        <end position="252"/>
    </location>
</feature>
<protein>
    <recommendedName>
        <fullName evidence="2">Neutral ceramidase</fullName>
        <ecNumber evidence="2">3.5.1.23</ecNumber>
    </recommendedName>
</protein>
<comment type="similarity">
    <text evidence="2">Belongs to the neutral ceramidase family.</text>
</comment>
<dbReference type="EMBL" id="JAHVHU010000004">
    <property type="protein sequence ID" value="MBY5957190.1"/>
    <property type="molecule type" value="Genomic_DNA"/>
</dbReference>